<keyword evidence="2" id="KW-1185">Reference proteome</keyword>
<proteinExistence type="predicted"/>
<name>A0A2T0LHC9_9ACTN</name>
<dbReference type="Proteomes" id="UP000238312">
    <property type="component" value="Unassembled WGS sequence"/>
</dbReference>
<protein>
    <submittedName>
        <fullName evidence="1">Uncharacterized protein</fullName>
    </submittedName>
</protein>
<gene>
    <name evidence="1" type="ORF">B0I32_1733</name>
</gene>
<evidence type="ECO:0000313" key="2">
    <source>
        <dbReference type="Proteomes" id="UP000238312"/>
    </source>
</evidence>
<dbReference type="AlphaFoldDB" id="A0A2T0LHC9"/>
<evidence type="ECO:0000313" key="1">
    <source>
        <dbReference type="EMBL" id="PRX41756.1"/>
    </source>
</evidence>
<dbReference type="EMBL" id="PVNG01000073">
    <property type="protein sequence ID" value="PRX41756.1"/>
    <property type="molecule type" value="Genomic_DNA"/>
</dbReference>
<organism evidence="1 2">
    <name type="scientific">Nonomuraea fuscirosea</name>
    <dbReference type="NCBI Taxonomy" id="1291556"/>
    <lineage>
        <taxon>Bacteria</taxon>
        <taxon>Bacillati</taxon>
        <taxon>Actinomycetota</taxon>
        <taxon>Actinomycetes</taxon>
        <taxon>Streptosporangiales</taxon>
        <taxon>Streptosporangiaceae</taxon>
        <taxon>Nonomuraea</taxon>
    </lineage>
</organism>
<reference evidence="1 2" key="1">
    <citation type="submission" date="2018-03" db="EMBL/GenBank/DDBJ databases">
        <title>Genomic Encyclopedia of Type Strains, Phase III (KMG-III): the genomes of soil and plant-associated and newly described type strains.</title>
        <authorList>
            <person name="Whitman W."/>
        </authorList>
    </citation>
    <scope>NUCLEOTIDE SEQUENCE [LARGE SCALE GENOMIC DNA]</scope>
    <source>
        <strain evidence="1 2">CGMCC 4.7104</strain>
    </source>
</reference>
<accession>A0A2T0LHC9</accession>
<sequence length="47" mass="5390">MSLNELYSRRGTVTVKSVTETCEILNAYDLTRSVGQLLSWWDAIRGR</sequence>
<comment type="caution">
    <text evidence="1">The sequence shown here is derived from an EMBL/GenBank/DDBJ whole genome shotgun (WGS) entry which is preliminary data.</text>
</comment>